<sequence length="303" mass="33484">MRVTQSMITYNTLRNISSSYGKLDEYMNQLATGKKINRPSDDPVIAMRGMNYRTEVANAAQYERNLNEVNTWMDNSDAALDEATQALQKLRELAVQASNGTYEEDQRENIAEEVDQLKEQLIDIANTKVNNKYLFNGTGTTGVENADGDLAGPVQTDEDGNVISVASNNSDVNIEVLDGVKIKVNSDAENSFNEDLFKDIEAFSQALKNDDQEAISQSIEAIDSHINNVVNERADLGARMNRVELITDRISNQSIAAQTQMAENEDADIEEVITNLTTQESVHRAALSAGARIIQPTLLDFLS</sequence>
<keyword evidence="7" id="KW-0969">Cilium</keyword>
<dbReference type="InterPro" id="IPR001492">
    <property type="entry name" value="Flagellin"/>
</dbReference>
<name>A0ABY4GLW8_9BACI</name>
<evidence type="ECO:0000256" key="2">
    <source>
        <dbReference type="ARBA" id="ARBA00005709"/>
    </source>
</evidence>
<dbReference type="Pfam" id="PF00700">
    <property type="entry name" value="Flagellin_C"/>
    <property type="match status" value="1"/>
</dbReference>
<protein>
    <submittedName>
        <fullName evidence="7">Flagellar hook-associated protein FlgL</fullName>
    </submittedName>
</protein>
<keyword evidence="4" id="KW-0175">Coiled coil</keyword>
<accession>A0ABY4GLW8</accession>
<dbReference type="EMBL" id="CP095071">
    <property type="protein sequence ID" value="UOQ85170.1"/>
    <property type="molecule type" value="Genomic_DNA"/>
</dbReference>
<dbReference type="Proteomes" id="UP000831537">
    <property type="component" value="Chromosome"/>
</dbReference>
<feature type="coiled-coil region" evidence="4">
    <location>
        <begin position="73"/>
        <end position="127"/>
    </location>
</feature>
<keyword evidence="8" id="KW-1185">Reference proteome</keyword>
<evidence type="ECO:0000256" key="4">
    <source>
        <dbReference type="SAM" id="Coils"/>
    </source>
</evidence>
<organism evidence="7 8">
    <name type="scientific">Gracilibacillus salinarum</name>
    <dbReference type="NCBI Taxonomy" id="2932255"/>
    <lineage>
        <taxon>Bacteria</taxon>
        <taxon>Bacillati</taxon>
        <taxon>Bacillota</taxon>
        <taxon>Bacilli</taxon>
        <taxon>Bacillales</taxon>
        <taxon>Bacillaceae</taxon>
        <taxon>Gracilibacillus</taxon>
    </lineage>
</organism>
<dbReference type="RefSeq" id="WP_244743874.1">
    <property type="nucleotide sequence ID" value="NZ_CP095071.1"/>
</dbReference>
<dbReference type="InterPro" id="IPR001029">
    <property type="entry name" value="Flagellin_N"/>
</dbReference>
<dbReference type="InterPro" id="IPR013384">
    <property type="entry name" value="Flagell_FlgL"/>
</dbReference>
<evidence type="ECO:0000256" key="1">
    <source>
        <dbReference type="ARBA" id="ARBA00004365"/>
    </source>
</evidence>
<dbReference type="PANTHER" id="PTHR42792:SF1">
    <property type="entry name" value="FLAGELLAR HOOK-ASSOCIATED PROTEIN 3"/>
    <property type="match status" value="1"/>
</dbReference>
<dbReference type="InterPro" id="IPR046358">
    <property type="entry name" value="Flagellin_C"/>
</dbReference>
<evidence type="ECO:0000313" key="8">
    <source>
        <dbReference type="Proteomes" id="UP000831537"/>
    </source>
</evidence>
<evidence type="ECO:0000256" key="3">
    <source>
        <dbReference type="ARBA" id="ARBA00023143"/>
    </source>
</evidence>
<dbReference type="NCBIfam" id="TIGR02550">
    <property type="entry name" value="flagell_flgL"/>
    <property type="match status" value="1"/>
</dbReference>
<feature type="domain" description="Flagellin N-terminal" evidence="5">
    <location>
        <begin position="6"/>
        <end position="140"/>
    </location>
</feature>
<keyword evidence="7" id="KW-0282">Flagellum</keyword>
<dbReference type="Pfam" id="PF00669">
    <property type="entry name" value="Flagellin_N"/>
    <property type="match status" value="1"/>
</dbReference>
<reference evidence="7 8" key="1">
    <citation type="submission" date="2022-04" db="EMBL/GenBank/DDBJ databases">
        <title>Gracilibacillus sp. isolated from saltern.</title>
        <authorList>
            <person name="Won M."/>
            <person name="Lee C.-M."/>
            <person name="Woen H.-Y."/>
            <person name="Kwon S.-W."/>
        </authorList>
    </citation>
    <scope>NUCLEOTIDE SEQUENCE [LARGE SCALE GENOMIC DNA]</scope>
    <source>
        <strain evidence="7 8">SSPM10-3</strain>
    </source>
</reference>
<keyword evidence="3" id="KW-0975">Bacterial flagellum</keyword>
<dbReference type="Gene3D" id="1.20.1330.10">
    <property type="entry name" value="f41 fragment of flagellin, N-terminal domain"/>
    <property type="match status" value="1"/>
</dbReference>
<dbReference type="PANTHER" id="PTHR42792">
    <property type="entry name" value="FLAGELLIN"/>
    <property type="match status" value="1"/>
</dbReference>
<comment type="subcellular location">
    <subcellularLocation>
        <location evidence="1">Bacterial flagellum</location>
    </subcellularLocation>
</comment>
<comment type="similarity">
    <text evidence="2">Belongs to the bacterial flagellin family.</text>
</comment>
<proteinExistence type="inferred from homology"/>
<evidence type="ECO:0000313" key="7">
    <source>
        <dbReference type="EMBL" id="UOQ85170.1"/>
    </source>
</evidence>
<gene>
    <name evidence="7" type="primary">flgL</name>
    <name evidence="7" type="ORF">MUN87_21410</name>
</gene>
<dbReference type="SUPFAM" id="SSF64518">
    <property type="entry name" value="Phase 1 flagellin"/>
    <property type="match status" value="1"/>
</dbReference>
<evidence type="ECO:0000259" key="5">
    <source>
        <dbReference type="Pfam" id="PF00669"/>
    </source>
</evidence>
<evidence type="ECO:0000259" key="6">
    <source>
        <dbReference type="Pfam" id="PF00700"/>
    </source>
</evidence>
<feature type="domain" description="Flagellin C-terminal" evidence="6">
    <location>
        <begin position="219"/>
        <end position="302"/>
    </location>
</feature>
<keyword evidence="7" id="KW-0966">Cell projection</keyword>